<dbReference type="Proteomes" id="UP000887540">
    <property type="component" value="Unplaced"/>
</dbReference>
<dbReference type="GO" id="GO:0006644">
    <property type="term" value="P:phospholipid metabolic process"/>
    <property type="evidence" value="ECO:0007669"/>
    <property type="project" value="TreeGrafter"/>
</dbReference>
<dbReference type="GO" id="GO:0004620">
    <property type="term" value="F:phospholipase activity"/>
    <property type="evidence" value="ECO:0007669"/>
    <property type="project" value="InterPro"/>
</dbReference>
<proteinExistence type="predicted"/>
<dbReference type="InterPro" id="IPR038885">
    <property type="entry name" value="PLB1"/>
</dbReference>
<protein>
    <submittedName>
        <fullName evidence="2">Uncharacterized protein</fullName>
    </submittedName>
</protein>
<evidence type="ECO:0000313" key="1">
    <source>
        <dbReference type="Proteomes" id="UP000887540"/>
    </source>
</evidence>
<organism evidence="1 2">
    <name type="scientific">Acrobeloides nanus</name>
    <dbReference type="NCBI Taxonomy" id="290746"/>
    <lineage>
        <taxon>Eukaryota</taxon>
        <taxon>Metazoa</taxon>
        <taxon>Ecdysozoa</taxon>
        <taxon>Nematoda</taxon>
        <taxon>Chromadorea</taxon>
        <taxon>Rhabditida</taxon>
        <taxon>Tylenchina</taxon>
        <taxon>Cephalobomorpha</taxon>
        <taxon>Cephaloboidea</taxon>
        <taxon>Cephalobidae</taxon>
        <taxon>Acrobeloides</taxon>
    </lineage>
</organism>
<dbReference type="WBParaSite" id="ACRNAN_scaffold372.g16902.t1">
    <property type="protein sequence ID" value="ACRNAN_scaffold372.g16902.t1"/>
    <property type="gene ID" value="ACRNAN_scaffold372.g16902"/>
</dbReference>
<keyword evidence="1" id="KW-1185">Reference proteome</keyword>
<dbReference type="PANTHER" id="PTHR21325">
    <property type="entry name" value="PHOSPHOLIPASE B, PLB1"/>
    <property type="match status" value="1"/>
</dbReference>
<name>A0A914DTM0_9BILA</name>
<evidence type="ECO:0000313" key="2">
    <source>
        <dbReference type="WBParaSite" id="ACRNAN_scaffold372.g16902.t1"/>
    </source>
</evidence>
<accession>A0A914DTM0</accession>
<dbReference type="AlphaFoldDB" id="A0A914DTM0"/>
<sequence length="122" mass="13023">MAPSKTVPTNAHSVRPADIKLTMALGDSLSAGQGANGNMSLQCRGLTWEEGGDLGLDQHITIPNILIKYNTNLFGQSHGIGPQNDWQVAYLNQAVPGQKAVDLRAQAYALVNALKTHTESMP</sequence>
<dbReference type="PANTHER" id="PTHR21325:SF44">
    <property type="entry name" value="TRIACYLGLYCEROL LIPASE"/>
    <property type="match status" value="1"/>
</dbReference>
<reference evidence="2" key="1">
    <citation type="submission" date="2022-11" db="UniProtKB">
        <authorList>
            <consortium name="WormBaseParasite"/>
        </authorList>
    </citation>
    <scope>IDENTIFICATION</scope>
</reference>